<dbReference type="Pfam" id="PF13181">
    <property type="entry name" value="TPR_8"/>
    <property type="match status" value="2"/>
</dbReference>
<organism evidence="3 4">
    <name type="scientific">Desulfonatronum thiosulfatophilum</name>
    <dbReference type="NCBI Taxonomy" id="617002"/>
    <lineage>
        <taxon>Bacteria</taxon>
        <taxon>Pseudomonadati</taxon>
        <taxon>Thermodesulfobacteriota</taxon>
        <taxon>Desulfovibrionia</taxon>
        <taxon>Desulfovibrionales</taxon>
        <taxon>Desulfonatronaceae</taxon>
        <taxon>Desulfonatronum</taxon>
    </lineage>
</organism>
<dbReference type="PANTHER" id="PTHR45588">
    <property type="entry name" value="TPR DOMAIN-CONTAINING PROTEIN"/>
    <property type="match status" value="1"/>
</dbReference>
<gene>
    <name evidence="3" type="ORF">SAMN05660653_00433</name>
</gene>
<feature type="signal peptide" evidence="2">
    <location>
        <begin position="1"/>
        <end position="26"/>
    </location>
</feature>
<proteinExistence type="predicted"/>
<dbReference type="InterPro" id="IPR019734">
    <property type="entry name" value="TPR_rpt"/>
</dbReference>
<dbReference type="AlphaFoldDB" id="A0A1G6AKS8"/>
<accession>A0A1G6AKS8</accession>
<evidence type="ECO:0000313" key="3">
    <source>
        <dbReference type="EMBL" id="SDB08890.1"/>
    </source>
</evidence>
<feature type="repeat" description="TPR" evidence="1">
    <location>
        <begin position="49"/>
        <end position="82"/>
    </location>
</feature>
<evidence type="ECO:0000313" key="4">
    <source>
        <dbReference type="Proteomes" id="UP000198771"/>
    </source>
</evidence>
<dbReference type="SUPFAM" id="SSF48452">
    <property type="entry name" value="TPR-like"/>
    <property type="match status" value="1"/>
</dbReference>
<dbReference type="Proteomes" id="UP000198771">
    <property type="component" value="Unassembled WGS sequence"/>
</dbReference>
<dbReference type="EMBL" id="FMXO01000002">
    <property type="protein sequence ID" value="SDB08890.1"/>
    <property type="molecule type" value="Genomic_DNA"/>
</dbReference>
<dbReference type="PROSITE" id="PS50005">
    <property type="entry name" value="TPR"/>
    <property type="match status" value="1"/>
</dbReference>
<dbReference type="PANTHER" id="PTHR45588:SF1">
    <property type="entry name" value="WW DOMAIN-CONTAINING PROTEIN"/>
    <property type="match status" value="1"/>
</dbReference>
<evidence type="ECO:0000256" key="1">
    <source>
        <dbReference type="PROSITE-ProRule" id="PRU00339"/>
    </source>
</evidence>
<dbReference type="InterPro" id="IPR011990">
    <property type="entry name" value="TPR-like_helical_dom_sf"/>
</dbReference>
<evidence type="ECO:0000256" key="2">
    <source>
        <dbReference type="SAM" id="SignalP"/>
    </source>
</evidence>
<protein>
    <submittedName>
        <fullName evidence="3">Tetratricopeptide repeat-containing protein</fullName>
    </submittedName>
</protein>
<keyword evidence="4" id="KW-1185">Reference proteome</keyword>
<name>A0A1G6AKS8_9BACT</name>
<dbReference type="STRING" id="617002.SAMN05660653_00433"/>
<keyword evidence="1" id="KW-0802">TPR repeat</keyword>
<feature type="chain" id="PRO_5011500386" evidence="2">
    <location>
        <begin position="27"/>
        <end position="521"/>
    </location>
</feature>
<dbReference type="Gene3D" id="1.25.40.10">
    <property type="entry name" value="Tetratricopeptide repeat domain"/>
    <property type="match status" value="2"/>
</dbReference>
<keyword evidence="2" id="KW-0732">Signal</keyword>
<reference evidence="3 4" key="1">
    <citation type="submission" date="2016-10" db="EMBL/GenBank/DDBJ databases">
        <authorList>
            <person name="de Groot N.N."/>
        </authorList>
    </citation>
    <scope>NUCLEOTIDE SEQUENCE [LARGE SCALE GENOMIC DNA]</scope>
    <source>
        <strain evidence="3 4">ASO4-2</strain>
    </source>
</reference>
<sequence length="521" mass="59313">MTSKYILRICAALLALSAGLSTFALAQQKAEHEVQLGVVNFPISCNEKAQEEFHTGLAHLHHMMYEQARPHFEEAAKVDPSCAMSHWGIAMTSFQPLWHPTSPEGLERGQAALARARELGAPTEREKGYIAAVEAFFTDPESRRESPARDHEARVRAWLEAQRELHESYPEDVDAAAFYALAEVCYAMTQFSPHEERDFTRERRAGALIEEYFEDHPEHPGLFHYLLHAYDSSELAHKALEAARGYDKLAPNTPHALHMPSHIFVRLGLWEETVDRDKRAAKAARDGMEDDPHASAHYVHSLDYVMYAYLQLGDTENARKTLERARTLDKVHPVPFAAYNLAALQVRHFLEQQQWQQAAELEPAMPDVLPWEQFPAAEAIFYYGRGIGAARSGDLNQAKMDRERLQERIHTLRDEDDAYWASMTEALGKAVEAWILYEQGETEQALSLMREGADLEDSMDKHPTTPGEVLPVRELYADLLLKEERFEQAKAAFEASLQRTPNRRNALRGLEMAELRENTTR</sequence>